<evidence type="ECO:0000256" key="1">
    <source>
        <dbReference type="ARBA" id="ARBA00001971"/>
    </source>
</evidence>
<organism evidence="10 11">
    <name type="scientific">Cryphonectria parasitica (strain ATCC 38755 / EP155)</name>
    <dbReference type="NCBI Taxonomy" id="660469"/>
    <lineage>
        <taxon>Eukaryota</taxon>
        <taxon>Fungi</taxon>
        <taxon>Dikarya</taxon>
        <taxon>Ascomycota</taxon>
        <taxon>Pezizomycotina</taxon>
        <taxon>Sordariomycetes</taxon>
        <taxon>Sordariomycetidae</taxon>
        <taxon>Diaporthales</taxon>
        <taxon>Cryphonectriaceae</taxon>
        <taxon>Cryphonectria-Endothia species complex</taxon>
        <taxon>Cryphonectria</taxon>
    </lineage>
</organism>
<evidence type="ECO:0000256" key="8">
    <source>
        <dbReference type="PIRSR" id="PIRSR602401-1"/>
    </source>
</evidence>
<keyword evidence="5 9" id="KW-0560">Oxidoreductase</keyword>
<dbReference type="Proteomes" id="UP000803844">
    <property type="component" value="Unassembled WGS sequence"/>
</dbReference>
<evidence type="ECO:0000256" key="7">
    <source>
        <dbReference type="ARBA" id="ARBA00023033"/>
    </source>
</evidence>
<dbReference type="CDD" id="cd11058">
    <property type="entry name" value="CYP60B-like"/>
    <property type="match status" value="1"/>
</dbReference>
<keyword evidence="3 8" id="KW-0349">Heme</keyword>
<keyword evidence="11" id="KW-1185">Reference proteome</keyword>
<dbReference type="PANTHER" id="PTHR24305">
    <property type="entry name" value="CYTOCHROME P450"/>
    <property type="match status" value="1"/>
</dbReference>
<dbReference type="AlphaFoldDB" id="A0A9P5CJY4"/>
<evidence type="ECO:0000256" key="2">
    <source>
        <dbReference type="ARBA" id="ARBA00010617"/>
    </source>
</evidence>
<evidence type="ECO:0000256" key="9">
    <source>
        <dbReference type="RuleBase" id="RU000461"/>
    </source>
</evidence>
<dbReference type="PRINTS" id="PR00385">
    <property type="entry name" value="P450"/>
</dbReference>
<dbReference type="GO" id="GO:0004497">
    <property type="term" value="F:monooxygenase activity"/>
    <property type="evidence" value="ECO:0007669"/>
    <property type="project" value="UniProtKB-KW"/>
</dbReference>
<dbReference type="FunFam" id="1.10.630.10:FF:000047">
    <property type="entry name" value="Cytochrome P450 monooxygenase"/>
    <property type="match status" value="1"/>
</dbReference>
<dbReference type="PROSITE" id="PS00086">
    <property type="entry name" value="CYTOCHROME_P450"/>
    <property type="match status" value="1"/>
</dbReference>
<dbReference type="PANTHER" id="PTHR24305:SF230">
    <property type="entry name" value="P450, PUTATIVE (EUROFUNG)-RELATED"/>
    <property type="match status" value="1"/>
</dbReference>
<dbReference type="OrthoDB" id="1470350at2759"/>
<keyword evidence="7 9" id="KW-0503">Monooxygenase</keyword>
<evidence type="ECO:0000256" key="3">
    <source>
        <dbReference type="ARBA" id="ARBA00022617"/>
    </source>
</evidence>
<dbReference type="InterPro" id="IPR001128">
    <property type="entry name" value="Cyt_P450"/>
</dbReference>
<dbReference type="InterPro" id="IPR017972">
    <property type="entry name" value="Cyt_P450_CS"/>
</dbReference>
<dbReference type="InterPro" id="IPR050121">
    <property type="entry name" value="Cytochrome_P450_monoxygenase"/>
</dbReference>
<evidence type="ECO:0000256" key="6">
    <source>
        <dbReference type="ARBA" id="ARBA00023004"/>
    </source>
</evidence>
<comment type="caution">
    <text evidence="10">The sequence shown here is derived from an EMBL/GenBank/DDBJ whole genome shotgun (WGS) entry which is preliminary data.</text>
</comment>
<comment type="similarity">
    <text evidence="2 9">Belongs to the cytochrome P450 family.</text>
</comment>
<accession>A0A9P5CJY4</accession>
<proteinExistence type="inferred from homology"/>
<feature type="binding site" description="axial binding residue" evidence="8">
    <location>
        <position position="414"/>
    </location>
    <ligand>
        <name>heme</name>
        <dbReference type="ChEBI" id="CHEBI:30413"/>
    </ligand>
    <ligandPart>
        <name>Fe</name>
        <dbReference type="ChEBI" id="CHEBI:18248"/>
    </ligandPart>
</feature>
<dbReference type="Pfam" id="PF00067">
    <property type="entry name" value="p450"/>
    <property type="match status" value="1"/>
</dbReference>
<evidence type="ECO:0000256" key="5">
    <source>
        <dbReference type="ARBA" id="ARBA00023002"/>
    </source>
</evidence>
<dbReference type="PRINTS" id="PR00463">
    <property type="entry name" value="EP450I"/>
</dbReference>
<dbReference type="InterPro" id="IPR036396">
    <property type="entry name" value="Cyt_P450_sf"/>
</dbReference>
<comment type="cofactor">
    <cofactor evidence="1 8">
        <name>heme</name>
        <dbReference type="ChEBI" id="CHEBI:30413"/>
    </cofactor>
</comment>
<dbReference type="RefSeq" id="XP_040771169.1">
    <property type="nucleotide sequence ID" value="XM_040919280.1"/>
</dbReference>
<keyword evidence="6 8" id="KW-0408">Iron</keyword>
<dbReference type="SUPFAM" id="SSF48264">
    <property type="entry name" value="Cytochrome P450"/>
    <property type="match status" value="1"/>
</dbReference>
<gene>
    <name evidence="10" type="ORF">M406DRAFT_296864</name>
</gene>
<dbReference type="GO" id="GO:0016705">
    <property type="term" value="F:oxidoreductase activity, acting on paired donors, with incorporation or reduction of molecular oxygen"/>
    <property type="evidence" value="ECO:0007669"/>
    <property type="project" value="InterPro"/>
</dbReference>
<dbReference type="InterPro" id="IPR002401">
    <property type="entry name" value="Cyt_P450_E_grp-I"/>
</dbReference>
<dbReference type="GO" id="GO:0005506">
    <property type="term" value="F:iron ion binding"/>
    <property type="evidence" value="ECO:0007669"/>
    <property type="project" value="InterPro"/>
</dbReference>
<evidence type="ECO:0000256" key="4">
    <source>
        <dbReference type="ARBA" id="ARBA00022723"/>
    </source>
</evidence>
<sequence length="473" mass="54527">MRTSRLPYCFHLLSGRLPFRVLELHKTYGSVVRIAPDELVFADARAWRDIMGHRAAGEPEMEKAKIFYRGRANAPTTLLNADRDDHGKLRRLLAHGFSERSMREQQPIIMRYVDLLIRRLHENSQGGTNKLDMVKWYNYTTFDVIGDLTFGEPFGCLENSDYHPWVSMIFAGIKFGAYGLTSRSLPWVQRLVMALVPRGLAKKREEHLKLTKEKLLKRMNMGASRPDLIEGLLRKHQDVGEKGKNDHHHDDNDDDDIVMDVHRLQLSCSGLIVAGSETTATLLSGVTYLLGRNPDKLARLTAEVRSAFQREDEIDFASASRLNYLLACLDEGLRIYSPTPLGLPRSVPKGGWTIAGHYVAEDTIVSQYHYALYHNEEFFTAPEEFHPERWLGDPRFATDNRDIFQPFHVGPRNCVGRNLAYVEMRVILARTLWNFDLKLAEDSQNWIREQKIYLLWEKQALNVYLVPRKFEQS</sequence>
<keyword evidence="4 8" id="KW-0479">Metal-binding</keyword>
<dbReference type="GeneID" id="63836409"/>
<name>A0A9P5CJY4_CRYP1</name>
<evidence type="ECO:0000313" key="10">
    <source>
        <dbReference type="EMBL" id="KAF3760190.1"/>
    </source>
</evidence>
<dbReference type="EMBL" id="MU032353">
    <property type="protein sequence ID" value="KAF3760190.1"/>
    <property type="molecule type" value="Genomic_DNA"/>
</dbReference>
<dbReference type="GO" id="GO:0009403">
    <property type="term" value="P:toxin biosynthetic process"/>
    <property type="evidence" value="ECO:0007669"/>
    <property type="project" value="UniProtKB-ARBA"/>
</dbReference>
<dbReference type="GO" id="GO:0020037">
    <property type="term" value="F:heme binding"/>
    <property type="evidence" value="ECO:0007669"/>
    <property type="project" value="InterPro"/>
</dbReference>
<evidence type="ECO:0000313" key="11">
    <source>
        <dbReference type="Proteomes" id="UP000803844"/>
    </source>
</evidence>
<dbReference type="Gene3D" id="1.10.630.10">
    <property type="entry name" value="Cytochrome P450"/>
    <property type="match status" value="1"/>
</dbReference>
<protein>
    <submittedName>
        <fullName evidence="10">Cytochrome P450</fullName>
    </submittedName>
</protein>
<reference evidence="10" key="1">
    <citation type="journal article" date="2020" name="Phytopathology">
        <title>Genome sequence of the chestnut blight fungus Cryphonectria parasitica EP155: A fundamental resource for an archetypical invasive plant pathogen.</title>
        <authorList>
            <person name="Crouch J.A."/>
            <person name="Dawe A."/>
            <person name="Aerts A."/>
            <person name="Barry K."/>
            <person name="Churchill A.C.L."/>
            <person name="Grimwood J."/>
            <person name="Hillman B."/>
            <person name="Milgroom M.G."/>
            <person name="Pangilinan J."/>
            <person name="Smith M."/>
            <person name="Salamov A."/>
            <person name="Schmutz J."/>
            <person name="Yadav J."/>
            <person name="Grigoriev I.V."/>
            <person name="Nuss D."/>
        </authorList>
    </citation>
    <scope>NUCLEOTIDE SEQUENCE</scope>
    <source>
        <strain evidence="10">EP155</strain>
    </source>
</reference>